<dbReference type="EMBL" id="BAABME010004936">
    <property type="protein sequence ID" value="GAA0164046.1"/>
    <property type="molecule type" value="Genomic_DNA"/>
</dbReference>
<dbReference type="AlphaFoldDB" id="A0AAV3QM24"/>
<accession>A0AAV3QM24</accession>
<organism evidence="1 2">
    <name type="scientific">Lithospermum erythrorhizon</name>
    <name type="common">Purple gromwell</name>
    <name type="synonym">Lithospermum officinale var. erythrorhizon</name>
    <dbReference type="NCBI Taxonomy" id="34254"/>
    <lineage>
        <taxon>Eukaryota</taxon>
        <taxon>Viridiplantae</taxon>
        <taxon>Streptophyta</taxon>
        <taxon>Embryophyta</taxon>
        <taxon>Tracheophyta</taxon>
        <taxon>Spermatophyta</taxon>
        <taxon>Magnoliopsida</taxon>
        <taxon>eudicotyledons</taxon>
        <taxon>Gunneridae</taxon>
        <taxon>Pentapetalae</taxon>
        <taxon>asterids</taxon>
        <taxon>lamiids</taxon>
        <taxon>Boraginales</taxon>
        <taxon>Boraginaceae</taxon>
        <taxon>Boraginoideae</taxon>
        <taxon>Lithospermeae</taxon>
        <taxon>Lithospermum</taxon>
    </lineage>
</organism>
<keyword evidence="2" id="KW-1185">Reference proteome</keyword>
<protein>
    <submittedName>
        <fullName evidence="1">Uncharacterized protein</fullName>
    </submittedName>
</protein>
<sequence length="191" mass="22184">MGPKAYDLLLKGGYKARGMDDTQKTVKQKRWSIKNSTMGLGDALKPSLRLLINRPIDMPGQVEFKREQKPQVTYLHPMRAITWRTPTKREVILLGRTIPRESCPSKQPQKLVQKSYWRRISPPMERKSGQHPSLHIIAEEWESLPEDAVDAPPGLEEDVKVTVDELKEVNLEDPLRRWYYDVYQALKQLKP</sequence>
<evidence type="ECO:0000313" key="2">
    <source>
        <dbReference type="Proteomes" id="UP001454036"/>
    </source>
</evidence>
<comment type="caution">
    <text evidence="1">The sequence shown here is derived from an EMBL/GenBank/DDBJ whole genome shotgun (WGS) entry which is preliminary data.</text>
</comment>
<proteinExistence type="predicted"/>
<dbReference type="Proteomes" id="UP001454036">
    <property type="component" value="Unassembled WGS sequence"/>
</dbReference>
<name>A0AAV3QM24_LITER</name>
<gene>
    <name evidence="1" type="ORF">LIER_19772</name>
</gene>
<reference evidence="1 2" key="1">
    <citation type="submission" date="2024-01" db="EMBL/GenBank/DDBJ databases">
        <title>The complete chloroplast genome sequence of Lithospermum erythrorhizon: insights into the phylogenetic relationship among Boraginaceae species and the maternal lineages of purple gromwells.</title>
        <authorList>
            <person name="Okada T."/>
            <person name="Watanabe K."/>
        </authorList>
    </citation>
    <scope>NUCLEOTIDE SEQUENCE [LARGE SCALE GENOMIC DNA]</scope>
</reference>
<evidence type="ECO:0000313" key="1">
    <source>
        <dbReference type="EMBL" id="GAA0164046.1"/>
    </source>
</evidence>